<comment type="similarity">
    <text evidence="1 5">Belongs to the D-isomer specific 2-hydroxyacid dehydrogenase family.</text>
</comment>
<proteinExistence type="inferred from homology"/>
<dbReference type="EMBL" id="JAGIOF010000001">
    <property type="protein sequence ID" value="MBP2388048.1"/>
    <property type="molecule type" value="Genomic_DNA"/>
</dbReference>
<evidence type="ECO:0000313" key="9">
    <source>
        <dbReference type="Proteomes" id="UP001296993"/>
    </source>
</evidence>
<dbReference type="Proteomes" id="UP001296993">
    <property type="component" value="Unassembled WGS sequence"/>
</dbReference>
<comment type="caution">
    <text evidence="8">The sequence shown here is derived from an EMBL/GenBank/DDBJ whole genome shotgun (WGS) entry which is preliminary data.</text>
</comment>
<evidence type="ECO:0000259" key="6">
    <source>
        <dbReference type="Pfam" id="PF00389"/>
    </source>
</evidence>
<dbReference type="CDD" id="cd12169">
    <property type="entry name" value="PGDH_like_1"/>
    <property type="match status" value="1"/>
</dbReference>
<evidence type="ECO:0000256" key="1">
    <source>
        <dbReference type="ARBA" id="ARBA00005854"/>
    </source>
</evidence>
<evidence type="ECO:0000313" key="8">
    <source>
        <dbReference type="EMBL" id="MBP2388048.1"/>
    </source>
</evidence>
<organism evidence="8 9">
    <name type="scientific">Paeniglutamicibacter kerguelensis</name>
    <dbReference type="NCBI Taxonomy" id="254788"/>
    <lineage>
        <taxon>Bacteria</taxon>
        <taxon>Bacillati</taxon>
        <taxon>Actinomycetota</taxon>
        <taxon>Actinomycetes</taxon>
        <taxon>Micrococcales</taxon>
        <taxon>Micrococcaceae</taxon>
        <taxon>Paeniglutamicibacter</taxon>
    </lineage>
</organism>
<dbReference type="PANTHER" id="PTHR42789:SF1">
    <property type="entry name" value="D-ISOMER SPECIFIC 2-HYDROXYACID DEHYDROGENASE FAMILY PROTEIN (AFU_ORTHOLOGUE AFUA_6G10090)"/>
    <property type="match status" value="1"/>
</dbReference>
<dbReference type="SUPFAM" id="SSF51735">
    <property type="entry name" value="NAD(P)-binding Rossmann-fold domains"/>
    <property type="match status" value="1"/>
</dbReference>
<dbReference type="Pfam" id="PF02826">
    <property type="entry name" value="2-Hacid_dh_C"/>
    <property type="match status" value="1"/>
</dbReference>
<feature type="domain" description="D-isomer specific 2-hydroxyacid dehydrogenase catalytic" evidence="6">
    <location>
        <begin position="25"/>
        <end position="315"/>
    </location>
</feature>
<dbReference type="Gene3D" id="3.40.50.720">
    <property type="entry name" value="NAD(P)-binding Rossmann-like Domain"/>
    <property type="match status" value="2"/>
</dbReference>
<keyword evidence="4" id="KW-0520">NAD</keyword>
<dbReference type="SUPFAM" id="SSF52283">
    <property type="entry name" value="Formate/glycerate dehydrogenase catalytic domain-like"/>
    <property type="match status" value="1"/>
</dbReference>
<name>A0ABS4XHU8_9MICC</name>
<evidence type="ECO:0000256" key="4">
    <source>
        <dbReference type="ARBA" id="ARBA00023027"/>
    </source>
</evidence>
<dbReference type="PROSITE" id="PS00065">
    <property type="entry name" value="D_2_HYDROXYACID_DH_1"/>
    <property type="match status" value="1"/>
</dbReference>
<keyword evidence="9" id="KW-1185">Reference proteome</keyword>
<dbReference type="InterPro" id="IPR036291">
    <property type="entry name" value="NAD(P)-bd_dom_sf"/>
</dbReference>
<dbReference type="InterPro" id="IPR029752">
    <property type="entry name" value="D-isomer_DH_CS1"/>
</dbReference>
<dbReference type="Pfam" id="PF00389">
    <property type="entry name" value="2-Hacid_dh"/>
    <property type="match status" value="1"/>
</dbReference>
<dbReference type="InterPro" id="IPR006140">
    <property type="entry name" value="D-isomer_DH_NAD-bd"/>
</dbReference>
<evidence type="ECO:0000256" key="3">
    <source>
        <dbReference type="ARBA" id="ARBA00023002"/>
    </source>
</evidence>
<sequence length="319" mass="34319">MRIAILDDYQNAARSLADWDSLPGEPTFFTEFLGHDDDTVCRALQDFEVVVAMRERTPFTGTRLRSLPNLKLLVTTGMRNASIDLDAAQELGITVCGTAGSPTAAAEHTWALILAAARRLDVELFSVARPRAASAPWQQTLGTGLSGKTLGVYGLGNLGSQIARIGQAFGMRVIAHSQNLTTARAAEVGVEWVDQDGLFAESDVLTIHLKLSERTTKVVGVKQLALMKPGSILVNTSRSPMIDEDALVEALDTGVPFLAALDVFDEEPLPSDSRLLQTPGVIATPHLGYVTEEQFRIFYTDAVEDIAAWSAGAPTNLLA</sequence>
<dbReference type="PANTHER" id="PTHR42789">
    <property type="entry name" value="D-ISOMER SPECIFIC 2-HYDROXYACID DEHYDROGENASE FAMILY PROTEIN (AFU_ORTHOLOGUE AFUA_6G10090)"/>
    <property type="match status" value="1"/>
</dbReference>
<reference evidence="8 9" key="1">
    <citation type="submission" date="2021-03" db="EMBL/GenBank/DDBJ databases">
        <title>Sequencing the genomes of 1000 actinobacteria strains.</title>
        <authorList>
            <person name="Klenk H.-P."/>
        </authorList>
    </citation>
    <scope>NUCLEOTIDE SEQUENCE [LARGE SCALE GENOMIC DNA]</scope>
    <source>
        <strain evidence="8 9">DSM 15797</strain>
    </source>
</reference>
<accession>A0ABS4XHU8</accession>
<dbReference type="InterPro" id="IPR050857">
    <property type="entry name" value="D-2-hydroxyacid_DH"/>
</dbReference>
<dbReference type="RefSeq" id="WP_210000804.1">
    <property type="nucleotide sequence ID" value="NZ_BAAAJY010000001.1"/>
</dbReference>
<evidence type="ECO:0000256" key="5">
    <source>
        <dbReference type="RuleBase" id="RU003719"/>
    </source>
</evidence>
<evidence type="ECO:0000256" key="2">
    <source>
        <dbReference type="ARBA" id="ARBA00022605"/>
    </source>
</evidence>
<gene>
    <name evidence="8" type="ORF">JOF47_003559</name>
</gene>
<keyword evidence="2" id="KW-0028">Amino-acid biosynthesis</keyword>
<keyword evidence="3 5" id="KW-0560">Oxidoreductase</keyword>
<evidence type="ECO:0000259" key="7">
    <source>
        <dbReference type="Pfam" id="PF02826"/>
    </source>
</evidence>
<feature type="domain" description="D-isomer specific 2-hydroxyacid dehydrogenase NAD-binding" evidence="7">
    <location>
        <begin position="111"/>
        <end position="288"/>
    </location>
</feature>
<protein>
    <submittedName>
        <fullName evidence="8">Phosphoglycerate dehydrogenase-like enzyme</fullName>
    </submittedName>
</protein>
<dbReference type="InterPro" id="IPR006139">
    <property type="entry name" value="D-isomer_2_OHA_DH_cat_dom"/>
</dbReference>